<evidence type="ECO:0000313" key="2">
    <source>
        <dbReference type="EMBL" id="SDN21136.1"/>
    </source>
</evidence>
<feature type="region of interest" description="Disordered" evidence="1">
    <location>
        <begin position="1"/>
        <end position="45"/>
    </location>
</feature>
<feature type="compositionally biased region" description="Polar residues" evidence="1">
    <location>
        <begin position="24"/>
        <end position="41"/>
    </location>
</feature>
<protein>
    <submittedName>
        <fullName evidence="2">Uncharacterized protein</fullName>
    </submittedName>
</protein>
<reference evidence="2 3" key="1">
    <citation type="submission" date="2016-10" db="EMBL/GenBank/DDBJ databases">
        <authorList>
            <person name="de Groot N.N."/>
        </authorList>
    </citation>
    <scope>NUCLEOTIDE SEQUENCE [LARGE SCALE GENOMIC DNA]</scope>
    <source>
        <strain evidence="3">EB21,IBRC-M 10013,KCTC 4048</strain>
    </source>
</reference>
<evidence type="ECO:0000256" key="1">
    <source>
        <dbReference type="SAM" id="MobiDB-lite"/>
    </source>
</evidence>
<name>A0A1G9ZKH9_9EURY</name>
<organism evidence="2 3">
    <name type="scientific">Haloarchaeobius iranensis</name>
    <dbReference type="NCBI Taxonomy" id="996166"/>
    <lineage>
        <taxon>Archaea</taxon>
        <taxon>Methanobacteriati</taxon>
        <taxon>Methanobacteriota</taxon>
        <taxon>Stenosarchaea group</taxon>
        <taxon>Halobacteria</taxon>
        <taxon>Halobacteriales</taxon>
        <taxon>Halorubellaceae</taxon>
        <taxon>Haloarchaeobius</taxon>
    </lineage>
</organism>
<dbReference type="AlphaFoldDB" id="A0A1G9ZKH9"/>
<sequence length="366" mass="40916">MLVPVPKFGLLPSQDQSSERDSAETSTLVRSNTASPNQQNPDKIPITQEFTENPQDGTQLLTNGTLVLDYAVLVEDNFTSGNLSESPFEWQTTTRRNGTIEAGESSIRLATENDGDYVGVLSNRTFDFSAHPALELDFVARSTDDASRNVQEFFFLNGSDFNERYFAMYDFGGASPNSNRSDDSCGRDSTSPYNSDQLSYRHFLADVQCWDGFEGAPLDWSESFHGELLLDYQRGELVAYRNGNQVANITRADGQELPPQATYRVWFKNHDKGGPSHMIVGSISVQLVDRYQFEGTYVSPRSTQVRLSIGRMHLSLLKPRQGRISTSHMRRTPPVSGNMWMTSVQFQTPDMSAIGFRSALLNPRTA</sequence>
<dbReference type="STRING" id="996166.SAMN05192554_12069"/>
<keyword evidence="3" id="KW-1185">Reference proteome</keyword>
<gene>
    <name evidence="2" type="ORF">SAMN05192554_12069</name>
</gene>
<dbReference type="Proteomes" id="UP000199370">
    <property type="component" value="Unassembled WGS sequence"/>
</dbReference>
<accession>A0A1G9ZKH9</accession>
<dbReference type="EMBL" id="FNIA01000020">
    <property type="protein sequence ID" value="SDN21136.1"/>
    <property type="molecule type" value="Genomic_DNA"/>
</dbReference>
<evidence type="ECO:0000313" key="3">
    <source>
        <dbReference type="Proteomes" id="UP000199370"/>
    </source>
</evidence>
<proteinExistence type="predicted"/>